<keyword evidence="2" id="KW-1133">Transmembrane helix</keyword>
<dbReference type="Pfam" id="PF13430">
    <property type="entry name" value="DUF4112"/>
    <property type="match status" value="1"/>
</dbReference>
<organism evidence="3 4">
    <name type="scientific">Kuraishia capsulata CBS 1993</name>
    <dbReference type="NCBI Taxonomy" id="1382522"/>
    <lineage>
        <taxon>Eukaryota</taxon>
        <taxon>Fungi</taxon>
        <taxon>Dikarya</taxon>
        <taxon>Ascomycota</taxon>
        <taxon>Saccharomycotina</taxon>
        <taxon>Pichiomycetes</taxon>
        <taxon>Pichiales</taxon>
        <taxon>Pichiaceae</taxon>
        <taxon>Kuraishia</taxon>
    </lineage>
</organism>
<dbReference type="OrthoDB" id="2103474at2759"/>
<dbReference type="EMBL" id="HG793129">
    <property type="protein sequence ID" value="CDK28717.1"/>
    <property type="molecule type" value="Genomic_DNA"/>
</dbReference>
<dbReference type="Proteomes" id="UP000019384">
    <property type="component" value="Unassembled WGS sequence"/>
</dbReference>
<evidence type="ECO:0000256" key="2">
    <source>
        <dbReference type="SAM" id="Phobius"/>
    </source>
</evidence>
<dbReference type="PANTHER" id="PTHR35519:SF1">
    <property type="entry name" value="YALI0C06193P"/>
    <property type="match status" value="1"/>
</dbReference>
<dbReference type="RefSeq" id="XP_022460707.1">
    <property type="nucleotide sequence ID" value="XM_022601465.1"/>
</dbReference>
<evidence type="ECO:0000313" key="4">
    <source>
        <dbReference type="Proteomes" id="UP000019384"/>
    </source>
</evidence>
<dbReference type="AlphaFoldDB" id="W6MTW8"/>
<sequence>MTSLITGYLQDAGLDYAVDKWNDFAGDHMQTKDPYVEELPDGSKRKRKLPEGATKEEIKLWKKIQKRAWLDDKCFMGCYPVDCGIGLGPLVILLPGIGSILMYLVHSKLIRMAQRGIDLDGKTIAKMEANIAFDFLISLPPVIGSLLTWLNGCSTRNAAIVHTQLRRRIEMRAKLATDPFQVVSNEYQGYNQPGSPDMAHVNAPQKTHQAFNGWTRSKQYNNNNTLGTGQHSGVYE</sequence>
<evidence type="ECO:0000256" key="1">
    <source>
        <dbReference type="SAM" id="MobiDB-lite"/>
    </source>
</evidence>
<name>W6MTW8_9ASCO</name>
<feature type="region of interest" description="Disordered" evidence="1">
    <location>
        <begin position="215"/>
        <end position="236"/>
    </location>
</feature>
<proteinExistence type="predicted"/>
<evidence type="ECO:0000313" key="3">
    <source>
        <dbReference type="EMBL" id="CDK28717.1"/>
    </source>
</evidence>
<feature type="transmembrane region" description="Helical" evidence="2">
    <location>
        <begin position="85"/>
        <end position="105"/>
    </location>
</feature>
<dbReference type="GeneID" id="34522095"/>
<reference evidence="3" key="2">
    <citation type="submission" date="2014-02" db="EMBL/GenBank/DDBJ databases">
        <title>Complete DNA sequence of /Kuraishia capsulata/ illustrates novel genomic features among budding yeasts (/Saccharomycotina/).</title>
        <authorList>
            <person name="Morales L."/>
            <person name="Noel B."/>
            <person name="Porcel B."/>
            <person name="Marcet-Houben M."/>
            <person name="Hullo M-F."/>
            <person name="Sacerdot C."/>
            <person name="Tekaia F."/>
            <person name="Leh-Louis V."/>
            <person name="Despons L."/>
            <person name="Khanna V."/>
            <person name="Aury J-M."/>
            <person name="Barbe V."/>
            <person name="Couloux A."/>
            <person name="Labadie K."/>
            <person name="Pelletier E."/>
            <person name="Souciet J-L."/>
            <person name="Boekhout T."/>
            <person name="Gabaldon T."/>
            <person name="Wincker P."/>
            <person name="Dujon B."/>
        </authorList>
    </citation>
    <scope>NUCLEOTIDE SEQUENCE</scope>
    <source>
        <strain evidence="3">CBS 1993</strain>
    </source>
</reference>
<keyword evidence="2" id="KW-0812">Transmembrane</keyword>
<keyword evidence="4" id="KW-1185">Reference proteome</keyword>
<gene>
    <name evidence="3" type="ORF">KUCA_T00004701001</name>
</gene>
<dbReference type="InterPro" id="IPR025187">
    <property type="entry name" value="DUF4112"/>
</dbReference>
<dbReference type="HOGENOM" id="CLU_084558_1_0_1"/>
<accession>W6MTW8</accession>
<dbReference type="PANTHER" id="PTHR35519">
    <property type="entry name" value="MEMBRANE PROTEINS"/>
    <property type="match status" value="1"/>
</dbReference>
<protein>
    <submittedName>
        <fullName evidence="3">Uncharacterized protein</fullName>
    </submittedName>
</protein>
<reference evidence="3" key="1">
    <citation type="submission" date="2013-12" db="EMBL/GenBank/DDBJ databases">
        <authorList>
            <person name="Genoscope - CEA"/>
        </authorList>
    </citation>
    <scope>NUCLEOTIDE SEQUENCE</scope>
    <source>
        <strain evidence="3">CBS 1993</strain>
    </source>
</reference>
<keyword evidence="2" id="KW-0472">Membrane</keyword>